<dbReference type="EMBL" id="MT143506">
    <property type="protein sequence ID" value="QJA97581.1"/>
    <property type="molecule type" value="Genomic_DNA"/>
</dbReference>
<accession>A0A6M3LXC0</accession>
<gene>
    <name evidence="1" type="ORF">MM415A04606_0004</name>
    <name evidence="2" type="ORF">MM415B06107_0012</name>
</gene>
<organism evidence="2">
    <name type="scientific">viral metagenome</name>
    <dbReference type="NCBI Taxonomy" id="1070528"/>
    <lineage>
        <taxon>unclassified sequences</taxon>
        <taxon>metagenomes</taxon>
        <taxon>organismal metagenomes</taxon>
    </lineage>
</organism>
<dbReference type="EMBL" id="MT141705">
    <property type="protein sequence ID" value="QJA69426.1"/>
    <property type="molecule type" value="Genomic_DNA"/>
</dbReference>
<dbReference type="AlphaFoldDB" id="A0A6M3LXC0"/>
<reference evidence="2" key="1">
    <citation type="submission" date="2020-03" db="EMBL/GenBank/DDBJ databases">
        <title>The deep terrestrial virosphere.</title>
        <authorList>
            <person name="Holmfeldt K."/>
            <person name="Nilsson E."/>
            <person name="Simone D."/>
            <person name="Lopez-Fernandez M."/>
            <person name="Wu X."/>
            <person name="de Brujin I."/>
            <person name="Lundin D."/>
            <person name="Andersson A."/>
            <person name="Bertilsson S."/>
            <person name="Dopson M."/>
        </authorList>
    </citation>
    <scope>NUCLEOTIDE SEQUENCE</scope>
    <source>
        <strain evidence="1">MM415A04606</strain>
        <strain evidence="2">MM415B06107</strain>
    </source>
</reference>
<sequence>MNPFRFWRWLRQTERVDELRAALERVSGDYSELLDDLQDLIRATREENQ</sequence>
<proteinExistence type="predicted"/>
<name>A0A6M3LXC0_9ZZZZ</name>
<protein>
    <submittedName>
        <fullName evidence="2">Uncharacterized protein</fullName>
    </submittedName>
</protein>
<evidence type="ECO:0000313" key="1">
    <source>
        <dbReference type="EMBL" id="QJA69426.1"/>
    </source>
</evidence>
<evidence type="ECO:0000313" key="2">
    <source>
        <dbReference type="EMBL" id="QJA97581.1"/>
    </source>
</evidence>